<dbReference type="Pfam" id="PF02895">
    <property type="entry name" value="H-kinase_dim"/>
    <property type="match status" value="1"/>
</dbReference>
<evidence type="ECO:0000256" key="2">
    <source>
        <dbReference type="ARBA" id="ARBA00012438"/>
    </source>
</evidence>
<evidence type="ECO:0000313" key="14">
    <source>
        <dbReference type="Proteomes" id="UP000245890"/>
    </source>
</evidence>
<dbReference type="PROSITE" id="PS50851">
    <property type="entry name" value="CHEW"/>
    <property type="match status" value="1"/>
</dbReference>
<dbReference type="InterPro" id="IPR003594">
    <property type="entry name" value="HATPase_dom"/>
</dbReference>
<dbReference type="PRINTS" id="PR00344">
    <property type="entry name" value="BCTRLSENSOR"/>
</dbReference>
<evidence type="ECO:0000256" key="4">
    <source>
        <dbReference type="ARBA" id="ARBA00022553"/>
    </source>
</evidence>
<dbReference type="InterPro" id="IPR036641">
    <property type="entry name" value="HPT_dom_sf"/>
</dbReference>
<feature type="domain" description="HPt" evidence="12">
    <location>
        <begin position="1"/>
        <end position="101"/>
    </location>
</feature>
<dbReference type="EMBL" id="QENQ01000001">
    <property type="protein sequence ID" value="PVX30772.1"/>
    <property type="molecule type" value="Genomic_DNA"/>
</dbReference>
<evidence type="ECO:0000256" key="1">
    <source>
        <dbReference type="ARBA" id="ARBA00000085"/>
    </source>
</evidence>
<dbReference type="Gene3D" id="1.10.287.560">
    <property type="entry name" value="Histidine kinase CheA-like, homodimeric domain"/>
    <property type="match status" value="1"/>
</dbReference>
<dbReference type="PROSITE" id="PS50894">
    <property type="entry name" value="HPT"/>
    <property type="match status" value="1"/>
</dbReference>
<dbReference type="Pfam" id="PF01584">
    <property type="entry name" value="CheW"/>
    <property type="match status" value="1"/>
</dbReference>
<dbReference type="Gene3D" id="1.20.120.160">
    <property type="entry name" value="HPT domain"/>
    <property type="match status" value="1"/>
</dbReference>
<evidence type="ECO:0000256" key="7">
    <source>
        <dbReference type="ARBA" id="ARBA00023012"/>
    </source>
</evidence>
<keyword evidence="4 9" id="KW-0597">Phosphoprotein</keyword>
<dbReference type="SMART" id="SM01231">
    <property type="entry name" value="H-kinase_dim"/>
    <property type="match status" value="1"/>
</dbReference>
<feature type="domain" description="CheW-like" evidence="11">
    <location>
        <begin position="390"/>
        <end position="525"/>
    </location>
</feature>
<gene>
    <name evidence="13" type="ORF">DD559_16715</name>
</gene>
<evidence type="ECO:0000256" key="8">
    <source>
        <dbReference type="ARBA" id="ARBA00035100"/>
    </source>
</evidence>
<dbReference type="SMART" id="SM00260">
    <property type="entry name" value="CheW"/>
    <property type="match status" value="1"/>
</dbReference>
<dbReference type="Proteomes" id="UP000245890">
    <property type="component" value="Unassembled WGS sequence"/>
</dbReference>
<keyword evidence="7" id="KW-0902">Two-component regulatory system</keyword>
<dbReference type="Gene3D" id="2.30.30.40">
    <property type="entry name" value="SH3 Domains"/>
    <property type="match status" value="1"/>
</dbReference>
<dbReference type="InterPro" id="IPR037006">
    <property type="entry name" value="CheA-like_homodim_sf"/>
</dbReference>
<dbReference type="OrthoDB" id="9803176at2"/>
<dbReference type="AlphaFoldDB" id="A0A2U0SHD4"/>
<dbReference type="Gene3D" id="3.30.565.10">
    <property type="entry name" value="Histidine kinase-like ATPase, C-terminal domain"/>
    <property type="match status" value="1"/>
</dbReference>
<dbReference type="SUPFAM" id="SSF50341">
    <property type="entry name" value="CheW-like"/>
    <property type="match status" value="2"/>
</dbReference>
<protein>
    <recommendedName>
        <fullName evidence="3">Chemotaxis protein CheA</fullName>
        <ecNumber evidence="2">2.7.13.3</ecNumber>
    </recommendedName>
</protein>
<keyword evidence="14" id="KW-1185">Reference proteome</keyword>
<dbReference type="RefSeq" id="WP_116470177.1">
    <property type="nucleotide sequence ID" value="NZ_QENQ01000001.1"/>
</dbReference>
<comment type="function">
    <text evidence="8">Involved in the transmission of sensory signals from the chemoreceptors to the flagellar motors. CheA is autophosphorylated; it can transfer its phosphate group to either CheB or CheY.</text>
</comment>
<dbReference type="SUPFAM" id="SSF55874">
    <property type="entry name" value="ATPase domain of HSP90 chaperone/DNA topoisomerase II/histidine kinase"/>
    <property type="match status" value="1"/>
</dbReference>
<keyword evidence="6" id="KW-0418">Kinase</keyword>
<dbReference type="InterPro" id="IPR036061">
    <property type="entry name" value="CheW-like_dom_sf"/>
</dbReference>
<proteinExistence type="predicted"/>
<dbReference type="InterPro" id="IPR002545">
    <property type="entry name" value="CheW-lke_dom"/>
</dbReference>
<evidence type="ECO:0000256" key="6">
    <source>
        <dbReference type="ARBA" id="ARBA00022777"/>
    </source>
</evidence>
<dbReference type="SMART" id="SM00073">
    <property type="entry name" value="HPT"/>
    <property type="match status" value="1"/>
</dbReference>
<dbReference type="PANTHER" id="PTHR43395">
    <property type="entry name" value="SENSOR HISTIDINE KINASE CHEA"/>
    <property type="match status" value="1"/>
</dbReference>
<dbReference type="SUPFAM" id="SSF47226">
    <property type="entry name" value="Histidine-containing phosphotransfer domain, HPT domain"/>
    <property type="match status" value="1"/>
</dbReference>
<dbReference type="InterPro" id="IPR036890">
    <property type="entry name" value="HATPase_C_sf"/>
</dbReference>
<dbReference type="Pfam" id="PF01627">
    <property type="entry name" value="Hpt"/>
    <property type="match status" value="1"/>
</dbReference>
<evidence type="ECO:0000256" key="9">
    <source>
        <dbReference type="PROSITE-ProRule" id="PRU00110"/>
    </source>
</evidence>
<dbReference type="SUPFAM" id="SSF47384">
    <property type="entry name" value="Homodimeric domain of signal transducing histidine kinase"/>
    <property type="match status" value="1"/>
</dbReference>
<evidence type="ECO:0000259" key="11">
    <source>
        <dbReference type="PROSITE" id="PS50851"/>
    </source>
</evidence>
<accession>A0A2U0SHD4</accession>
<evidence type="ECO:0000313" key="13">
    <source>
        <dbReference type="EMBL" id="PVX30772.1"/>
    </source>
</evidence>
<evidence type="ECO:0000256" key="3">
    <source>
        <dbReference type="ARBA" id="ARBA00021495"/>
    </source>
</evidence>
<sequence length="769" mass="82213">MDDLLQDFIAETRETLEALSGEIVAWEAHPADRARLDAIFRFVHTVKGSCGFLDLPRLERLAHAAEDALAQVRDGARTPDRALVNAVLAVVDRIGEIVEAIDAGHALDHGGEDLLIAALAEGSSEVIAAAAIGAPRTASRSVRLNVDLLDRMMIGMSEMVLARNELARRLRMNAIDPAVEAALERLSLTVGEMRDTVMRTRMQKIDALFSPLPRMVRDIAATLGKSVSLEIEGGDVELDREMIEVLRDPLVHIIRNAIDHGIEAPAERRGAGKREAGRLTVSARQSGNQIIVDIVDDGRGVDVDRLIAKLAAIGVRSERELRALPLRAQLELMFHPGLSSRDSVSEVSGRGVGMDVVKSCVDQIGGRIELENRPGHGLHIAIRVPLTLSIMSAIIVGVGKQRFAIPRQSIDEIVRAQGAAIRIDVLGGAPIATVRERRMPLLDLAELLDLPRSGSATAQMLVIVAAGPGSYALAVDSVIDNEELVIKPASPAVMATGIYAGQTLPDSGLPMLLLDGGGMARVAGLDFSRDLDEAFGAASAEPEAPGLPALLFRDLDGAHRAVPLAAVDRVEQVASSQVCHAAGQYRLTVDGRILPLAMQGTIDGRARFSVLRLKDEDVEVTYAIDEALDIIALPADFVPARVPGRAAGVALVDGEQIELLDVLWVFDAHADRATAREAPLCLIAGDRDGWMTTFVRPLLESAGYRVATALAAGEAPAVILSADASDAPQADAPVVRLRRKRQAEAGDDSVYRYDRAGLLFALEARVGAR</sequence>
<organism evidence="13 14">
    <name type="scientific">Sphingomonas pokkalii</name>
    <dbReference type="NCBI Taxonomy" id="2175090"/>
    <lineage>
        <taxon>Bacteria</taxon>
        <taxon>Pseudomonadati</taxon>
        <taxon>Pseudomonadota</taxon>
        <taxon>Alphaproteobacteria</taxon>
        <taxon>Sphingomonadales</taxon>
        <taxon>Sphingomonadaceae</taxon>
        <taxon>Sphingomonas</taxon>
    </lineage>
</organism>
<dbReference type="InterPro" id="IPR004358">
    <property type="entry name" value="Sig_transdc_His_kin-like_C"/>
</dbReference>
<comment type="catalytic activity">
    <reaction evidence="1">
        <text>ATP + protein L-histidine = ADP + protein N-phospho-L-histidine.</text>
        <dbReference type="EC" id="2.7.13.3"/>
    </reaction>
</comment>
<dbReference type="EC" id="2.7.13.3" evidence="2"/>
<dbReference type="InterPro" id="IPR005467">
    <property type="entry name" value="His_kinase_dom"/>
</dbReference>
<dbReference type="InterPro" id="IPR008207">
    <property type="entry name" value="Sig_transdc_His_kin_Hpt_dom"/>
</dbReference>
<dbReference type="SMART" id="SM00387">
    <property type="entry name" value="HATPase_c"/>
    <property type="match status" value="1"/>
</dbReference>
<dbReference type="PROSITE" id="PS50109">
    <property type="entry name" value="HIS_KIN"/>
    <property type="match status" value="1"/>
</dbReference>
<evidence type="ECO:0000256" key="5">
    <source>
        <dbReference type="ARBA" id="ARBA00022679"/>
    </source>
</evidence>
<feature type="modified residue" description="Phosphohistidine" evidence="9">
    <location>
        <position position="44"/>
    </location>
</feature>
<evidence type="ECO:0000259" key="10">
    <source>
        <dbReference type="PROSITE" id="PS50109"/>
    </source>
</evidence>
<dbReference type="PANTHER" id="PTHR43395:SF1">
    <property type="entry name" value="CHEMOTAXIS PROTEIN CHEA"/>
    <property type="match status" value="1"/>
</dbReference>
<feature type="domain" description="Histidine kinase" evidence="10">
    <location>
        <begin position="184"/>
        <end position="388"/>
    </location>
</feature>
<comment type="caution">
    <text evidence="13">The sequence shown here is derived from an EMBL/GenBank/DDBJ whole genome shotgun (WGS) entry which is preliminary data.</text>
</comment>
<evidence type="ECO:0000259" key="12">
    <source>
        <dbReference type="PROSITE" id="PS50894"/>
    </source>
</evidence>
<dbReference type="FunFam" id="3.30.565.10:FF:000016">
    <property type="entry name" value="Chemotaxis protein CheA, putative"/>
    <property type="match status" value="1"/>
</dbReference>
<dbReference type="InterPro" id="IPR004105">
    <property type="entry name" value="CheA-like_dim"/>
</dbReference>
<dbReference type="CDD" id="cd00088">
    <property type="entry name" value="HPT"/>
    <property type="match status" value="1"/>
</dbReference>
<reference evidence="13 14" key="1">
    <citation type="submission" date="2018-05" db="EMBL/GenBank/DDBJ databases">
        <title>Description of Sphingomonas pokkalii sp nov, isolated from the rhizosphere of saline tolerant pokkali rice and its draft genome analysis.</title>
        <authorList>
            <person name="Menon R."/>
            <person name="Kumari S."/>
            <person name="Rameshkumar N."/>
        </authorList>
    </citation>
    <scope>NUCLEOTIDE SEQUENCE [LARGE SCALE GENOMIC DNA]</scope>
    <source>
        <strain evidence="13 14">L3B27</strain>
    </source>
</reference>
<dbReference type="GO" id="GO:0006935">
    <property type="term" value="P:chemotaxis"/>
    <property type="evidence" value="ECO:0007669"/>
    <property type="project" value="InterPro"/>
</dbReference>
<dbReference type="GO" id="GO:0000155">
    <property type="term" value="F:phosphorelay sensor kinase activity"/>
    <property type="evidence" value="ECO:0007669"/>
    <property type="project" value="InterPro"/>
</dbReference>
<name>A0A2U0SHD4_9SPHN</name>
<dbReference type="InterPro" id="IPR051315">
    <property type="entry name" value="Bact_Chemotaxis_CheA"/>
</dbReference>
<dbReference type="Pfam" id="PF02518">
    <property type="entry name" value="HATPase_c"/>
    <property type="match status" value="1"/>
</dbReference>
<dbReference type="InterPro" id="IPR036097">
    <property type="entry name" value="HisK_dim/P_sf"/>
</dbReference>
<dbReference type="GO" id="GO:0005737">
    <property type="term" value="C:cytoplasm"/>
    <property type="evidence" value="ECO:0007669"/>
    <property type="project" value="InterPro"/>
</dbReference>
<keyword evidence="5" id="KW-0808">Transferase</keyword>